<gene>
    <name evidence="1" type="ORF">GN958_ATG14899</name>
</gene>
<organism evidence="1 2">
    <name type="scientific">Phytophthora infestans</name>
    <name type="common">Potato late blight agent</name>
    <name type="synonym">Botrytis infestans</name>
    <dbReference type="NCBI Taxonomy" id="4787"/>
    <lineage>
        <taxon>Eukaryota</taxon>
        <taxon>Sar</taxon>
        <taxon>Stramenopiles</taxon>
        <taxon>Oomycota</taxon>
        <taxon>Peronosporomycetes</taxon>
        <taxon>Peronosporales</taxon>
        <taxon>Peronosporaceae</taxon>
        <taxon>Phytophthora</taxon>
    </lineage>
</organism>
<sequence length="59" mass="7024">MRTWREVSKKLTKARKLVEKIVIDVDHKEVERQRILHMITFMNVDSGFSANDHCIPFLI</sequence>
<protein>
    <submittedName>
        <fullName evidence="1">Uncharacterized protein</fullName>
    </submittedName>
</protein>
<evidence type="ECO:0000313" key="2">
    <source>
        <dbReference type="Proteomes" id="UP000704712"/>
    </source>
</evidence>
<dbReference type="EMBL" id="JAACNO010002038">
    <property type="protein sequence ID" value="KAF4135913.1"/>
    <property type="molecule type" value="Genomic_DNA"/>
</dbReference>
<proteinExistence type="predicted"/>
<reference evidence="1" key="1">
    <citation type="submission" date="2020-03" db="EMBL/GenBank/DDBJ databases">
        <title>Hybrid Assembly of Korean Phytophthora infestans isolates.</title>
        <authorList>
            <person name="Prokchorchik M."/>
            <person name="Lee Y."/>
            <person name="Seo J."/>
            <person name="Cho J.-H."/>
            <person name="Park Y.-E."/>
            <person name="Jang D.-C."/>
            <person name="Im J.-S."/>
            <person name="Choi J.-G."/>
            <person name="Park H.-J."/>
            <person name="Lee G.-B."/>
            <person name="Lee Y.-G."/>
            <person name="Hong S.-Y."/>
            <person name="Cho K."/>
            <person name="Sohn K.H."/>
        </authorList>
    </citation>
    <scope>NUCLEOTIDE SEQUENCE</scope>
    <source>
        <strain evidence="1">KR_2_A2</strain>
    </source>
</reference>
<evidence type="ECO:0000313" key="1">
    <source>
        <dbReference type="EMBL" id="KAF4135913.1"/>
    </source>
</evidence>
<accession>A0A8S9U6P0</accession>
<comment type="caution">
    <text evidence="1">The sequence shown here is derived from an EMBL/GenBank/DDBJ whole genome shotgun (WGS) entry which is preliminary data.</text>
</comment>
<dbReference type="AlphaFoldDB" id="A0A8S9U6P0"/>
<dbReference type="Proteomes" id="UP000704712">
    <property type="component" value="Unassembled WGS sequence"/>
</dbReference>
<name>A0A8S9U6P0_PHYIN</name>